<sequence length="329" mass="39105">SSELIFDANIKLKTCLFPYISVDNVVFEILPLSEQISSIQKLTISLHHYADLIYLLNSLPLVNYLSVNIYENGDDRLVPSFYNKLKYLKHFVLVGMSVTVNYEFIELLLRHIADHLEYLSLNLSFRLRRTTWIDGDYLYKSFLSHMKYLKRFHFYLTCLMIPNILNETTTSTQIISTFRNNFWLNDKKFHVGCYLDHFRDISRLCLYSLSFHYDKMSYVSNNFLNDQQQNFKNNSSTNWANVQRIHLYDDYKPFPLEFFNMINQTFLNLTELHIAPLGPTLDYVTLSSGTNEFQDAQLRPICQRIKRLTLTHSDNQRQWAHQDDFRAYL</sequence>
<feature type="non-terminal residue" evidence="2">
    <location>
        <position position="1"/>
    </location>
</feature>
<dbReference type="Proteomes" id="UP000677228">
    <property type="component" value="Unassembled WGS sequence"/>
</dbReference>
<gene>
    <name evidence="2" type="ORF">GPM918_LOCUS36645</name>
    <name evidence="1" type="ORF">OVA965_LOCUS33823</name>
    <name evidence="4" type="ORF">SRO942_LOCUS37391</name>
    <name evidence="3" type="ORF">TMI583_LOCUS34719</name>
</gene>
<feature type="non-terminal residue" evidence="2">
    <location>
        <position position="329"/>
    </location>
</feature>
<protein>
    <submittedName>
        <fullName evidence="2">Uncharacterized protein</fullName>
    </submittedName>
</protein>
<dbReference type="EMBL" id="CAJOBC010087880">
    <property type="protein sequence ID" value="CAF4361975.1"/>
    <property type="molecule type" value="Genomic_DNA"/>
</dbReference>
<dbReference type="Proteomes" id="UP000663829">
    <property type="component" value="Unassembled WGS sequence"/>
</dbReference>
<evidence type="ECO:0000313" key="2">
    <source>
        <dbReference type="EMBL" id="CAF1500157.1"/>
    </source>
</evidence>
<accession>A0A815TCJ5</accession>
<dbReference type="EMBL" id="CAJOBA010049503">
    <property type="protein sequence ID" value="CAF4224362.1"/>
    <property type="molecule type" value="Genomic_DNA"/>
</dbReference>
<dbReference type="Proteomes" id="UP000681722">
    <property type="component" value="Unassembled WGS sequence"/>
</dbReference>
<dbReference type="AlphaFoldDB" id="A0A815TCJ5"/>
<dbReference type="Proteomes" id="UP000682733">
    <property type="component" value="Unassembled WGS sequence"/>
</dbReference>
<evidence type="ECO:0000313" key="1">
    <source>
        <dbReference type="EMBL" id="CAF1425067.1"/>
    </source>
</evidence>
<name>A0A815TCJ5_9BILA</name>
<evidence type="ECO:0000313" key="3">
    <source>
        <dbReference type="EMBL" id="CAF4224362.1"/>
    </source>
</evidence>
<evidence type="ECO:0000313" key="5">
    <source>
        <dbReference type="Proteomes" id="UP000663829"/>
    </source>
</evidence>
<dbReference type="EMBL" id="CAJNOQ010022364">
    <property type="protein sequence ID" value="CAF1500157.1"/>
    <property type="molecule type" value="Genomic_DNA"/>
</dbReference>
<comment type="caution">
    <text evidence="2">The sequence shown here is derived from an EMBL/GenBank/DDBJ whole genome shotgun (WGS) entry which is preliminary data.</text>
</comment>
<organism evidence="2 5">
    <name type="scientific">Didymodactylos carnosus</name>
    <dbReference type="NCBI Taxonomy" id="1234261"/>
    <lineage>
        <taxon>Eukaryota</taxon>
        <taxon>Metazoa</taxon>
        <taxon>Spiralia</taxon>
        <taxon>Gnathifera</taxon>
        <taxon>Rotifera</taxon>
        <taxon>Eurotatoria</taxon>
        <taxon>Bdelloidea</taxon>
        <taxon>Philodinida</taxon>
        <taxon>Philodinidae</taxon>
        <taxon>Didymodactylos</taxon>
    </lineage>
</organism>
<evidence type="ECO:0000313" key="4">
    <source>
        <dbReference type="EMBL" id="CAF4361975.1"/>
    </source>
</evidence>
<reference evidence="2" key="1">
    <citation type="submission" date="2021-02" db="EMBL/GenBank/DDBJ databases">
        <authorList>
            <person name="Nowell W R."/>
        </authorList>
    </citation>
    <scope>NUCLEOTIDE SEQUENCE</scope>
</reference>
<dbReference type="EMBL" id="CAJNOK010027736">
    <property type="protein sequence ID" value="CAF1425067.1"/>
    <property type="molecule type" value="Genomic_DNA"/>
</dbReference>
<proteinExistence type="predicted"/>
<keyword evidence="5" id="KW-1185">Reference proteome</keyword>